<keyword evidence="4" id="KW-0636">Prenylation</keyword>
<dbReference type="PROSITE" id="PS50846">
    <property type="entry name" value="HMA_2"/>
    <property type="match status" value="1"/>
</dbReference>
<evidence type="ECO:0000256" key="3">
    <source>
        <dbReference type="ARBA" id="ARBA00023288"/>
    </source>
</evidence>
<evidence type="ECO:0000256" key="4">
    <source>
        <dbReference type="ARBA" id="ARBA00023289"/>
    </source>
</evidence>
<protein>
    <submittedName>
        <fullName evidence="8">Copper chaperone</fullName>
    </submittedName>
</protein>
<feature type="compositionally biased region" description="Basic and acidic residues" evidence="6">
    <location>
        <begin position="109"/>
        <end position="119"/>
    </location>
</feature>
<evidence type="ECO:0000256" key="6">
    <source>
        <dbReference type="SAM" id="MobiDB-lite"/>
    </source>
</evidence>
<dbReference type="GO" id="GO:0046872">
    <property type="term" value="F:metal ion binding"/>
    <property type="evidence" value="ECO:0007669"/>
    <property type="project" value="UniProtKB-KW"/>
</dbReference>
<dbReference type="Pfam" id="PF00403">
    <property type="entry name" value="HMA"/>
    <property type="match status" value="1"/>
</dbReference>
<feature type="region of interest" description="Disordered" evidence="6">
    <location>
        <begin position="80"/>
        <end position="214"/>
    </location>
</feature>
<dbReference type="EMBL" id="CP039346">
    <property type="protein sequence ID" value="QCD79980.1"/>
    <property type="molecule type" value="Genomic_DNA"/>
</dbReference>
<dbReference type="Gramene" id="Vigun03g422900.3.v1.2">
    <property type="protein sequence ID" value="Vigun03g422900.3.v1.2"/>
    <property type="gene ID" value="Vigun03g422900.v1.2"/>
</dbReference>
<reference evidence="8 9" key="1">
    <citation type="submission" date="2019-04" db="EMBL/GenBank/DDBJ databases">
        <title>An improved genome assembly and genetic linkage map for asparagus bean, Vigna unguiculata ssp. sesquipedialis.</title>
        <authorList>
            <person name="Xia Q."/>
            <person name="Zhang R."/>
            <person name="Dong Y."/>
        </authorList>
    </citation>
    <scope>NUCLEOTIDE SEQUENCE [LARGE SCALE GENOMIC DNA]</scope>
    <source>
        <tissue evidence="8">Leaf</tissue>
    </source>
</reference>
<dbReference type="OrthoDB" id="689350at2759"/>
<dbReference type="Proteomes" id="UP000501690">
    <property type="component" value="Linkage Group LG2"/>
</dbReference>
<evidence type="ECO:0000256" key="2">
    <source>
        <dbReference type="ARBA" id="ARBA00022723"/>
    </source>
</evidence>
<evidence type="ECO:0000313" key="9">
    <source>
        <dbReference type="Proteomes" id="UP000501690"/>
    </source>
</evidence>
<sequence>MDAKSSQVLLPSEPLMYQTWFLKVSIHCEGCRRKVKKVLQSIDGVFTTTVDPQQQKVTVTGSVGVETLIRKLEKAGKHAEIWPENLAAGKGNNSGKDKQQQQQKKKKKNEQGEESETKNNHLTTTNAVATNTTANTSKKKVNEKSSGEKGNNAESKSGGGENKSPEAENKGGQSEGGGKKKKKKETEKSEGDGSPACNGGGAHSGSPGQVNLSPTRQQSYLYPETYCYPPLLYLATHNRLCPMGTMGGPSYYVSPLPYMCAGLDHDPYRLHQSTPLVPFEIFSDENANGCSIM</sequence>
<dbReference type="InterPro" id="IPR036163">
    <property type="entry name" value="HMA_dom_sf"/>
</dbReference>
<feature type="compositionally biased region" description="Low complexity" evidence="6">
    <location>
        <begin position="123"/>
        <end position="136"/>
    </location>
</feature>
<evidence type="ECO:0000259" key="7">
    <source>
        <dbReference type="PROSITE" id="PS50846"/>
    </source>
</evidence>
<keyword evidence="2" id="KW-0479">Metal-binding</keyword>
<keyword evidence="9" id="KW-1185">Reference proteome</keyword>
<dbReference type="Gene3D" id="3.30.70.100">
    <property type="match status" value="1"/>
</dbReference>
<feature type="domain" description="HMA" evidence="7">
    <location>
        <begin position="17"/>
        <end position="80"/>
    </location>
</feature>
<evidence type="ECO:0000256" key="5">
    <source>
        <dbReference type="ARBA" id="ARBA00024045"/>
    </source>
</evidence>
<dbReference type="FunFam" id="3.30.70.100:FF:000008">
    <property type="entry name" value="Copper transport protein ATOX1"/>
    <property type="match status" value="1"/>
</dbReference>
<gene>
    <name evidence="8" type="ORF">DEO72_LG2g298</name>
</gene>
<name>A0A4D6KTH6_VIGUN</name>
<keyword evidence="1" id="KW-0488">Methylation</keyword>
<dbReference type="CDD" id="cd00371">
    <property type="entry name" value="HMA"/>
    <property type="match status" value="1"/>
</dbReference>
<proteinExistence type="inferred from homology"/>
<evidence type="ECO:0000313" key="8">
    <source>
        <dbReference type="EMBL" id="QCD79980.1"/>
    </source>
</evidence>
<keyword evidence="3" id="KW-0449">Lipoprotein</keyword>
<evidence type="ECO:0000256" key="1">
    <source>
        <dbReference type="ARBA" id="ARBA00022481"/>
    </source>
</evidence>
<accession>A0A4D6KTH6</accession>
<comment type="similarity">
    <text evidence="5">Belongs to the HIPP family.</text>
</comment>
<dbReference type="InterPro" id="IPR006121">
    <property type="entry name" value="HMA_dom"/>
</dbReference>
<organism evidence="8 9">
    <name type="scientific">Vigna unguiculata</name>
    <name type="common">Cowpea</name>
    <dbReference type="NCBI Taxonomy" id="3917"/>
    <lineage>
        <taxon>Eukaryota</taxon>
        <taxon>Viridiplantae</taxon>
        <taxon>Streptophyta</taxon>
        <taxon>Embryophyta</taxon>
        <taxon>Tracheophyta</taxon>
        <taxon>Spermatophyta</taxon>
        <taxon>Magnoliopsida</taxon>
        <taxon>eudicotyledons</taxon>
        <taxon>Gunneridae</taxon>
        <taxon>Pentapetalae</taxon>
        <taxon>rosids</taxon>
        <taxon>fabids</taxon>
        <taxon>Fabales</taxon>
        <taxon>Fabaceae</taxon>
        <taxon>Papilionoideae</taxon>
        <taxon>50 kb inversion clade</taxon>
        <taxon>NPAAA clade</taxon>
        <taxon>indigoferoid/millettioid clade</taxon>
        <taxon>Phaseoleae</taxon>
        <taxon>Vigna</taxon>
    </lineage>
</organism>
<dbReference type="Gramene" id="Vigun03g422900.2.v1.2">
    <property type="protein sequence ID" value="Vigun03g422900.2.v1.2"/>
    <property type="gene ID" value="Vigun03g422900.v1.2"/>
</dbReference>
<dbReference type="PANTHER" id="PTHR45868:SF86">
    <property type="entry name" value="HMA DOMAIN-CONTAINING PROTEIN"/>
    <property type="match status" value="1"/>
</dbReference>
<dbReference type="SUPFAM" id="SSF55008">
    <property type="entry name" value="HMA, heavy metal-associated domain"/>
    <property type="match status" value="1"/>
</dbReference>
<dbReference type="AlphaFoldDB" id="A0A4D6KTH6"/>
<dbReference type="PANTHER" id="PTHR45868">
    <property type="entry name" value="HEAVY METAL-ASSOCIATED ISOPRENYLATED PLANT PROTEIN 33-RELATED"/>
    <property type="match status" value="1"/>
</dbReference>